<dbReference type="AlphaFoldDB" id="A0A9X2A9K4"/>
<name>A0A9X2A9K4_9FLAO</name>
<sequence>MADKLKRRDLIKNLGLGAGILGFSGVANAFAGTSVLIANTGKDSDLSGKINHSVCRWCYNEIPLDEFAAACAEMGIKAIDLLKPSEWDIVEKHGLVCSMATDDFANITEGFNDPENHEKLQSAYKGLIKKASDHKIKNVICFSGNRNGMDDETGIKNCVKGLNPLLEYASKLKVNLVMELLNSKVDHKDYMCDHTDWGVKLVKRLNKPNFKLLYDVYHMQIMEGDVIRTIQENHQYINHYHTAGVPGRNEINDSQELNYPAIVKAIYNTGFTGYLAQEFIPTYPDKIAALREGVEICDI</sequence>
<dbReference type="PROSITE" id="PS51318">
    <property type="entry name" value="TAT"/>
    <property type="match status" value="1"/>
</dbReference>
<dbReference type="InterPro" id="IPR013022">
    <property type="entry name" value="Xyl_isomerase-like_TIM-brl"/>
</dbReference>
<dbReference type="InterPro" id="IPR006311">
    <property type="entry name" value="TAT_signal"/>
</dbReference>
<dbReference type="Pfam" id="PF01261">
    <property type="entry name" value="AP_endonuc_2"/>
    <property type="match status" value="1"/>
</dbReference>
<dbReference type="PANTHER" id="PTHR43489:SF3">
    <property type="entry name" value="XYLOSE ISOMERASE DOMAIN PROTEIN TIM BARREL"/>
    <property type="match status" value="1"/>
</dbReference>
<dbReference type="PANTHER" id="PTHR43489">
    <property type="entry name" value="ISOMERASE"/>
    <property type="match status" value="1"/>
</dbReference>
<dbReference type="EMBL" id="JAKVTV010000003">
    <property type="protein sequence ID" value="MCH4823674.1"/>
    <property type="molecule type" value="Genomic_DNA"/>
</dbReference>
<dbReference type="SUPFAM" id="SSF51658">
    <property type="entry name" value="Xylose isomerase-like"/>
    <property type="match status" value="1"/>
</dbReference>
<dbReference type="RefSeq" id="WP_240713842.1">
    <property type="nucleotide sequence ID" value="NZ_JAKVTV010000003.1"/>
</dbReference>
<evidence type="ECO:0000259" key="2">
    <source>
        <dbReference type="Pfam" id="PF01261"/>
    </source>
</evidence>
<dbReference type="Gene3D" id="3.20.20.150">
    <property type="entry name" value="Divalent-metal-dependent TIM barrel enzymes"/>
    <property type="match status" value="1"/>
</dbReference>
<proteinExistence type="predicted"/>
<organism evidence="3 4">
    <name type="scientific">Christiangramia lutea</name>
    <dbReference type="NCBI Taxonomy" id="1607951"/>
    <lineage>
        <taxon>Bacteria</taxon>
        <taxon>Pseudomonadati</taxon>
        <taxon>Bacteroidota</taxon>
        <taxon>Flavobacteriia</taxon>
        <taxon>Flavobacteriales</taxon>
        <taxon>Flavobacteriaceae</taxon>
        <taxon>Christiangramia</taxon>
    </lineage>
</organism>
<dbReference type="InterPro" id="IPR050417">
    <property type="entry name" value="Sugar_Epim/Isomerase"/>
</dbReference>
<dbReference type="InterPro" id="IPR036237">
    <property type="entry name" value="Xyl_isomerase-like_sf"/>
</dbReference>
<accession>A0A9X2A9K4</accession>
<gene>
    <name evidence="3" type="ORF">ML462_10875</name>
</gene>
<protein>
    <submittedName>
        <fullName evidence="3">TIM barrel protein</fullName>
    </submittedName>
</protein>
<feature type="domain" description="Xylose isomerase-like TIM barrel" evidence="2">
    <location>
        <begin position="89"/>
        <end position="293"/>
    </location>
</feature>
<comment type="caution">
    <text evidence="3">The sequence shown here is derived from an EMBL/GenBank/DDBJ whole genome shotgun (WGS) entry which is preliminary data.</text>
</comment>
<keyword evidence="1" id="KW-0413">Isomerase</keyword>
<dbReference type="Proteomes" id="UP001139226">
    <property type="component" value="Unassembled WGS sequence"/>
</dbReference>
<evidence type="ECO:0000256" key="1">
    <source>
        <dbReference type="ARBA" id="ARBA00023235"/>
    </source>
</evidence>
<dbReference type="GO" id="GO:0016853">
    <property type="term" value="F:isomerase activity"/>
    <property type="evidence" value="ECO:0007669"/>
    <property type="project" value="UniProtKB-KW"/>
</dbReference>
<evidence type="ECO:0000313" key="3">
    <source>
        <dbReference type="EMBL" id="MCH4823674.1"/>
    </source>
</evidence>
<evidence type="ECO:0000313" key="4">
    <source>
        <dbReference type="Proteomes" id="UP001139226"/>
    </source>
</evidence>
<reference evidence="3" key="1">
    <citation type="submission" date="2022-03" db="EMBL/GenBank/DDBJ databases">
        <title>Gramella crocea sp. nov., isolated from activated sludge of a seafood processing plant.</title>
        <authorList>
            <person name="Zhang X."/>
        </authorList>
    </citation>
    <scope>NUCLEOTIDE SEQUENCE</scope>
    <source>
        <strain evidence="3">YJ019</strain>
    </source>
</reference>
<keyword evidence="4" id="KW-1185">Reference proteome</keyword>